<dbReference type="Pfam" id="PF11187">
    <property type="entry name" value="Mbeg1-like"/>
    <property type="match status" value="1"/>
</dbReference>
<comment type="caution">
    <text evidence="1">The sequence shown here is derived from an EMBL/GenBank/DDBJ whole genome shotgun (WGS) entry which is preliminary data.</text>
</comment>
<reference evidence="1" key="1">
    <citation type="submission" date="2019-08" db="EMBL/GenBank/DDBJ databases">
        <authorList>
            <person name="Kucharzyk K."/>
            <person name="Murdoch R.W."/>
            <person name="Higgins S."/>
            <person name="Loffler F."/>
        </authorList>
    </citation>
    <scope>NUCLEOTIDE SEQUENCE</scope>
</reference>
<protein>
    <submittedName>
        <fullName evidence="1">Uncharacterized protein</fullName>
    </submittedName>
</protein>
<dbReference type="AlphaFoldDB" id="A0A645JDH4"/>
<name>A0A645JDH4_9ZZZZ</name>
<proteinExistence type="predicted"/>
<dbReference type="EMBL" id="VSSQ01138818">
    <property type="protein sequence ID" value="MPN61758.1"/>
    <property type="molecule type" value="Genomic_DNA"/>
</dbReference>
<gene>
    <name evidence="1" type="ORF">SDC9_209500</name>
</gene>
<accession>A0A645JDH4</accession>
<organism evidence="1">
    <name type="scientific">bioreactor metagenome</name>
    <dbReference type="NCBI Taxonomy" id="1076179"/>
    <lineage>
        <taxon>unclassified sequences</taxon>
        <taxon>metagenomes</taxon>
        <taxon>ecological metagenomes</taxon>
    </lineage>
</organism>
<sequence length="149" mass="16097">MIGQLMRVPDACTVVRSSANGMAQHNVFTWGLDGPHFATLPALDTTSRILKQTLDDFMTESTPDMRRKFVEALFAMLGASGARTFTQMAERWTDTAGALLGAAWDLDPVTRKAVLAVAGSLASNGVESAMRWITADRNDTPEPKALPEA</sequence>
<dbReference type="InterPro" id="IPR024499">
    <property type="entry name" value="Mbeg1-like"/>
</dbReference>
<evidence type="ECO:0000313" key="1">
    <source>
        <dbReference type="EMBL" id="MPN61758.1"/>
    </source>
</evidence>